<feature type="region of interest" description="Disordered" evidence="7">
    <location>
        <begin position="33"/>
        <end position="62"/>
    </location>
</feature>
<evidence type="ECO:0000256" key="1">
    <source>
        <dbReference type="ARBA" id="ARBA00004245"/>
    </source>
</evidence>
<keyword evidence="5" id="KW-0966">Cell projection</keyword>
<dbReference type="GO" id="GO:0007288">
    <property type="term" value="P:sperm axoneme assembly"/>
    <property type="evidence" value="ECO:0007669"/>
    <property type="project" value="TreeGrafter"/>
</dbReference>
<feature type="compositionally biased region" description="Basic and acidic residues" evidence="7">
    <location>
        <begin position="42"/>
        <end position="62"/>
    </location>
</feature>
<proteinExistence type="predicted"/>
<evidence type="ECO:0000313" key="9">
    <source>
        <dbReference type="Proteomes" id="UP000694620"/>
    </source>
</evidence>
<dbReference type="AlphaFoldDB" id="A0A8C4RSI7"/>
<dbReference type="GeneTree" id="ENSGT00730000111263"/>
<keyword evidence="4" id="KW-0206">Cytoskeleton</keyword>
<evidence type="ECO:0000256" key="6">
    <source>
        <dbReference type="SAM" id="Coils"/>
    </source>
</evidence>
<dbReference type="GO" id="GO:0036126">
    <property type="term" value="C:sperm flagellum"/>
    <property type="evidence" value="ECO:0007669"/>
    <property type="project" value="TreeGrafter"/>
</dbReference>
<dbReference type="GO" id="GO:0005856">
    <property type="term" value="C:cytoskeleton"/>
    <property type="evidence" value="ECO:0007669"/>
    <property type="project" value="UniProtKB-SubCell"/>
</dbReference>
<keyword evidence="9" id="KW-1185">Reference proteome</keyword>
<dbReference type="Ensembl" id="ENSECRT00000007088.1">
    <property type="protein sequence ID" value="ENSECRP00000006976.1"/>
    <property type="gene ID" value="ENSECRG00000004660.1"/>
</dbReference>
<dbReference type="PANTHER" id="PTHR14871:SF1">
    <property type="entry name" value="DYNEIN REGULATORY COMPLEX PROTEIN 9"/>
    <property type="match status" value="1"/>
</dbReference>
<organism evidence="8 9">
    <name type="scientific">Erpetoichthys calabaricus</name>
    <name type="common">Rope fish</name>
    <name type="synonym">Calamoichthys calabaricus</name>
    <dbReference type="NCBI Taxonomy" id="27687"/>
    <lineage>
        <taxon>Eukaryota</taxon>
        <taxon>Metazoa</taxon>
        <taxon>Chordata</taxon>
        <taxon>Craniata</taxon>
        <taxon>Vertebrata</taxon>
        <taxon>Euteleostomi</taxon>
        <taxon>Actinopterygii</taxon>
        <taxon>Polypteriformes</taxon>
        <taxon>Polypteridae</taxon>
        <taxon>Erpetoichthys</taxon>
    </lineage>
</organism>
<evidence type="ECO:0000313" key="8">
    <source>
        <dbReference type="Ensembl" id="ENSECRP00000006976.1"/>
    </source>
</evidence>
<keyword evidence="6" id="KW-0175">Coiled coil</keyword>
<feature type="coiled-coil region" evidence="6">
    <location>
        <begin position="128"/>
        <end position="216"/>
    </location>
</feature>
<dbReference type="GO" id="GO:0005737">
    <property type="term" value="C:cytoplasm"/>
    <property type="evidence" value="ECO:0007669"/>
    <property type="project" value="TreeGrafter"/>
</dbReference>
<reference evidence="8" key="3">
    <citation type="submission" date="2025-09" db="UniProtKB">
        <authorList>
            <consortium name="Ensembl"/>
        </authorList>
    </citation>
    <scope>IDENTIFICATION</scope>
</reference>
<dbReference type="Proteomes" id="UP000694620">
    <property type="component" value="Chromosome 2"/>
</dbReference>
<evidence type="ECO:0000256" key="7">
    <source>
        <dbReference type="SAM" id="MobiDB-lite"/>
    </source>
</evidence>
<comment type="subcellular location">
    <subcellularLocation>
        <location evidence="2">Cell projection</location>
    </subcellularLocation>
    <subcellularLocation>
        <location evidence="1">Cytoplasm</location>
        <location evidence="1">Cytoskeleton</location>
    </subcellularLocation>
</comment>
<sequence>MEVLSDLERLRVSVVLEDCLEQLAILGRSLPTSSKPSFGDIRSSRSEMRGDHLGDMTSDHSMTRDLDETTFSTTDGLLKVQWDRQFAEAVIKDTLQEVRSTGTFHKLLQAVEMEMDQKAGLQDIIASEEESRQRIKLLQRKLQEIREEKEQEVQRRNEMIAHLKDQRQEKKAKMILEEKYTKKNAELQVFQEQKKCQEQEQDLKNQIEHLKNKTAEELIVHKEMEEFLKKYQTVSTANQQSSSV</sequence>
<protein>
    <submittedName>
        <fullName evidence="8">Uncharacterized protein</fullName>
    </submittedName>
</protein>
<evidence type="ECO:0000256" key="4">
    <source>
        <dbReference type="ARBA" id="ARBA00023212"/>
    </source>
</evidence>
<reference evidence="8" key="2">
    <citation type="submission" date="2025-08" db="UniProtKB">
        <authorList>
            <consortium name="Ensembl"/>
        </authorList>
    </citation>
    <scope>IDENTIFICATION</scope>
</reference>
<evidence type="ECO:0000256" key="3">
    <source>
        <dbReference type="ARBA" id="ARBA00022490"/>
    </source>
</evidence>
<evidence type="ECO:0000256" key="5">
    <source>
        <dbReference type="ARBA" id="ARBA00023273"/>
    </source>
</evidence>
<keyword evidence="3" id="KW-0963">Cytoplasm</keyword>
<reference evidence="8" key="1">
    <citation type="submission" date="2021-06" db="EMBL/GenBank/DDBJ databases">
        <authorList>
            <consortium name="Wellcome Sanger Institute Data Sharing"/>
        </authorList>
    </citation>
    <scope>NUCLEOTIDE SEQUENCE [LARGE SCALE GENOMIC DNA]</scope>
</reference>
<name>A0A8C4RSI7_ERPCA</name>
<dbReference type="PANTHER" id="PTHR14871">
    <property type="entry name" value="DYNEIN REGULATORY COMPLEX PROTEIN 9"/>
    <property type="match status" value="1"/>
</dbReference>
<dbReference type="InterPro" id="IPR042618">
    <property type="entry name" value="IQCG"/>
</dbReference>
<evidence type="ECO:0000256" key="2">
    <source>
        <dbReference type="ARBA" id="ARBA00004316"/>
    </source>
</evidence>
<accession>A0A8C4RSI7</accession>